<protein>
    <submittedName>
        <fullName evidence="1">Uncharacterized protein</fullName>
    </submittedName>
</protein>
<name>A0A6M7U6B1_RHILI</name>
<comment type="caution">
    <text evidence="1">The sequence shown here is derived from an EMBL/GenBank/DDBJ whole genome shotgun (WGS) entry which is preliminary data.</text>
</comment>
<accession>A0A6M7U6B1</accession>
<evidence type="ECO:0000313" key="2">
    <source>
        <dbReference type="Proteomes" id="UP000093737"/>
    </source>
</evidence>
<dbReference type="Proteomes" id="UP000093737">
    <property type="component" value="Unassembled WGS sequence"/>
</dbReference>
<proteinExistence type="predicted"/>
<dbReference type="AlphaFoldDB" id="A0A6M7U6B1"/>
<sequence length="119" mass="12934">MLRTIVDSKGNAGALQSDVITAVSTVLRSGHVEAGTALFETMDSVDLLELRRWAQAVQGKATLDEILSTVLLFRLAGPEKLIPKPTTKEVARLERNAALKAVRERKKKIRAAGDRQNAA</sequence>
<reference evidence="1 2" key="1">
    <citation type="submission" date="2016-05" db="EMBL/GenBank/DDBJ databases">
        <authorList>
            <person name="Ramsay J.P."/>
        </authorList>
    </citation>
    <scope>NUCLEOTIDE SEQUENCE [LARGE SCALE GENOMIC DNA]</scope>
    <source>
        <strain evidence="1 2">NZP2042</strain>
    </source>
</reference>
<evidence type="ECO:0000313" key="1">
    <source>
        <dbReference type="EMBL" id="OBQ72248.1"/>
    </source>
</evidence>
<dbReference type="EMBL" id="LYTK01000001">
    <property type="protein sequence ID" value="OBQ72248.1"/>
    <property type="molecule type" value="Genomic_DNA"/>
</dbReference>
<organism evidence="1 2">
    <name type="scientific">Rhizobium loti</name>
    <name type="common">Mesorhizobium loti</name>
    <dbReference type="NCBI Taxonomy" id="381"/>
    <lineage>
        <taxon>Bacteria</taxon>
        <taxon>Pseudomonadati</taxon>
        <taxon>Pseudomonadota</taxon>
        <taxon>Alphaproteobacteria</taxon>
        <taxon>Hyphomicrobiales</taxon>
        <taxon>Phyllobacteriaceae</taxon>
        <taxon>Mesorhizobium</taxon>
    </lineage>
</organism>
<gene>
    <name evidence="1" type="ORF">A8145_05350</name>
</gene>